<protein>
    <submittedName>
        <fullName evidence="2">Uncharacterized protein</fullName>
    </submittedName>
</protein>
<dbReference type="Proteomes" id="UP001642483">
    <property type="component" value="Unassembled WGS sequence"/>
</dbReference>
<organism evidence="2 3">
    <name type="scientific">Clavelina lepadiformis</name>
    <name type="common">Light-bulb sea squirt</name>
    <name type="synonym">Ascidia lepadiformis</name>
    <dbReference type="NCBI Taxonomy" id="159417"/>
    <lineage>
        <taxon>Eukaryota</taxon>
        <taxon>Metazoa</taxon>
        <taxon>Chordata</taxon>
        <taxon>Tunicata</taxon>
        <taxon>Ascidiacea</taxon>
        <taxon>Aplousobranchia</taxon>
        <taxon>Clavelinidae</taxon>
        <taxon>Clavelina</taxon>
    </lineage>
</organism>
<evidence type="ECO:0000313" key="3">
    <source>
        <dbReference type="Proteomes" id="UP001642483"/>
    </source>
</evidence>
<name>A0ABP0F8I6_CLALP</name>
<feature type="signal peptide" evidence="1">
    <location>
        <begin position="1"/>
        <end position="16"/>
    </location>
</feature>
<sequence>MEITFLLGFVSELVAAVDPYGSRSPIDNGRSRFRTNSCLICCRPNSSIAPSDTYLGRIELADA</sequence>
<accession>A0ABP0F8I6</accession>
<evidence type="ECO:0000313" key="2">
    <source>
        <dbReference type="EMBL" id="CAK8675950.1"/>
    </source>
</evidence>
<gene>
    <name evidence="2" type="ORF">CVLEPA_LOCUS5468</name>
</gene>
<feature type="chain" id="PRO_5045596600" evidence="1">
    <location>
        <begin position="17"/>
        <end position="63"/>
    </location>
</feature>
<reference evidence="2 3" key="1">
    <citation type="submission" date="2024-02" db="EMBL/GenBank/DDBJ databases">
        <authorList>
            <person name="Daric V."/>
            <person name="Darras S."/>
        </authorList>
    </citation>
    <scope>NUCLEOTIDE SEQUENCE [LARGE SCALE GENOMIC DNA]</scope>
</reference>
<evidence type="ECO:0000256" key="1">
    <source>
        <dbReference type="SAM" id="SignalP"/>
    </source>
</evidence>
<keyword evidence="3" id="KW-1185">Reference proteome</keyword>
<comment type="caution">
    <text evidence="2">The sequence shown here is derived from an EMBL/GenBank/DDBJ whole genome shotgun (WGS) entry which is preliminary data.</text>
</comment>
<keyword evidence="1" id="KW-0732">Signal</keyword>
<proteinExistence type="predicted"/>
<dbReference type="EMBL" id="CAWYQH010000024">
    <property type="protein sequence ID" value="CAK8675950.1"/>
    <property type="molecule type" value="Genomic_DNA"/>
</dbReference>